<keyword evidence="1" id="KW-0677">Repeat</keyword>
<evidence type="ECO:0000256" key="3">
    <source>
        <dbReference type="PROSITE-ProRule" id="PRU00023"/>
    </source>
</evidence>
<dbReference type="InterPro" id="IPR002110">
    <property type="entry name" value="Ankyrin_rpt"/>
</dbReference>
<dbReference type="PANTHER" id="PTHR24198">
    <property type="entry name" value="ANKYRIN REPEAT AND PROTEIN KINASE DOMAIN-CONTAINING PROTEIN"/>
    <property type="match status" value="1"/>
</dbReference>
<dbReference type="HOGENOM" id="CLU_821571_0_0_1"/>
<dbReference type="OMA" id="YHEDAHW"/>
<dbReference type="STRING" id="660122.C7ZAU6"/>
<keyword evidence="2 3" id="KW-0040">ANK repeat</keyword>
<name>C7ZAU6_FUSV7</name>
<dbReference type="SMART" id="SM00248">
    <property type="entry name" value="ANK"/>
    <property type="match status" value="7"/>
</dbReference>
<evidence type="ECO:0008006" key="6">
    <source>
        <dbReference type="Google" id="ProtNLM"/>
    </source>
</evidence>
<dbReference type="GeneID" id="9672782"/>
<dbReference type="KEGG" id="nhe:NECHADRAFT_82987"/>
<dbReference type="RefSeq" id="XP_003044480.1">
    <property type="nucleotide sequence ID" value="XM_003044434.1"/>
</dbReference>
<proteinExistence type="predicted"/>
<feature type="repeat" description="ANK" evidence="3">
    <location>
        <begin position="191"/>
        <end position="223"/>
    </location>
</feature>
<dbReference type="OrthoDB" id="20872at2759"/>
<feature type="repeat" description="ANK" evidence="3">
    <location>
        <begin position="285"/>
        <end position="317"/>
    </location>
</feature>
<evidence type="ECO:0000313" key="4">
    <source>
        <dbReference type="EMBL" id="EEU38767.1"/>
    </source>
</evidence>
<sequence>MPLETLPVELIESIAAKVTSGAGLNALSRTNRHFHQILDRRLYACRSNDKALFFSINKGYSSVLEKAIRGGADLNSLYEWAPGARFTTPLAFAAGTGHVEIVKLLLKHGADPNPVRWEEIRHTPLSVAAGKRHYETAKILIDAGADVHTTFGEPCGSLALHAAVGYYDEDDDLVRLLLENGALDNSPQEYRGTAALEEALTYGRVSTVKLLLQAGANPVFRGSDDWTPVMLAIFGGSEELAFLFLEMGADLEQTCNKGRGLVWYAVWYSCPNVLRYVLERGCSANDHAALRIAFENEEQDIIELLLERGASLEEAGLDESKYRHLISSPRVDHQDAFL</sequence>
<feature type="repeat" description="ANK" evidence="3">
    <location>
        <begin position="85"/>
        <end position="113"/>
    </location>
</feature>
<dbReference type="EMBL" id="GG698914">
    <property type="protein sequence ID" value="EEU38767.1"/>
    <property type="molecule type" value="Genomic_DNA"/>
</dbReference>
<dbReference type="Gene3D" id="1.25.40.20">
    <property type="entry name" value="Ankyrin repeat-containing domain"/>
    <property type="match status" value="1"/>
</dbReference>
<protein>
    <recommendedName>
        <fullName evidence="6">F-box domain-containing protein</fullName>
    </recommendedName>
</protein>
<dbReference type="eggNOG" id="KOG0504">
    <property type="taxonomic scope" value="Eukaryota"/>
</dbReference>
<dbReference type="PROSITE" id="PS50088">
    <property type="entry name" value="ANK_REPEAT"/>
    <property type="match status" value="5"/>
</dbReference>
<evidence type="ECO:0000256" key="1">
    <source>
        <dbReference type="ARBA" id="ARBA00022737"/>
    </source>
</evidence>
<dbReference type="SUPFAM" id="SSF48403">
    <property type="entry name" value="Ankyrin repeat"/>
    <property type="match status" value="1"/>
</dbReference>
<keyword evidence="5" id="KW-1185">Reference proteome</keyword>
<accession>C7ZAU6</accession>
<dbReference type="PROSITE" id="PS50297">
    <property type="entry name" value="ANK_REP_REGION"/>
    <property type="match status" value="3"/>
</dbReference>
<dbReference type="InParanoid" id="C7ZAU6"/>
<evidence type="ECO:0000313" key="5">
    <source>
        <dbReference type="Proteomes" id="UP000005206"/>
    </source>
</evidence>
<gene>
    <name evidence="4" type="ORF">NECHADRAFT_82987</name>
</gene>
<feature type="repeat" description="ANK" evidence="3">
    <location>
        <begin position="155"/>
        <end position="189"/>
    </location>
</feature>
<dbReference type="InterPro" id="IPR036770">
    <property type="entry name" value="Ankyrin_rpt-contain_sf"/>
</dbReference>
<dbReference type="AlphaFoldDB" id="C7ZAU6"/>
<reference evidence="4 5" key="1">
    <citation type="journal article" date="2009" name="PLoS Genet.">
        <title>The genome of Nectria haematococca: contribution of supernumerary chromosomes to gene expansion.</title>
        <authorList>
            <person name="Coleman J.J."/>
            <person name="Rounsley S.D."/>
            <person name="Rodriguez-Carres M."/>
            <person name="Kuo A."/>
            <person name="Wasmann C.C."/>
            <person name="Grimwood J."/>
            <person name="Schmutz J."/>
            <person name="Taga M."/>
            <person name="White G.J."/>
            <person name="Zhou S."/>
            <person name="Schwartz D.C."/>
            <person name="Freitag M."/>
            <person name="Ma L.J."/>
            <person name="Danchin E.G."/>
            <person name="Henrissat B."/>
            <person name="Coutinho P.M."/>
            <person name="Nelson D.R."/>
            <person name="Straney D."/>
            <person name="Napoli C.A."/>
            <person name="Barker B.M."/>
            <person name="Gribskov M."/>
            <person name="Rep M."/>
            <person name="Kroken S."/>
            <person name="Molnar I."/>
            <person name="Rensing C."/>
            <person name="Kennell J.C."/>
            <person name="Zamora J."/>
            <person name="Farman M.L."/>
            <person name="Selker E.U."/>
            <person name="Salamov A."/>
            <person name="Shapiro H."/>
            <person name="Pangilinan J."/>
            <person name="Lindquist E."/>
            <person name="Lamers C."/>
            <person name="Grigoriev I.V."/>
            <person name="Geiser D.M."/>
            <person name="Covert S.F."/>
            <person name="Temporini E."/>
            <person name="Vanetten H.D."/>
        </authorList>
    </citation>
    <scope>NUCLEOTIDE SEQUENCE [LARGE SCALE GENOMIC DNA]</scope>
    <source>
        <strain evidence="5">ATCC MYA-4622 / CBS 123669 / FGSC 9596 / NRRL 45880 / 77-13-4</strain>
    </source>
</reference>
<organism evidence="4 5">
    <name type="scientific">Fusarium vanettenii (strain ATCC MYA-4622 / CBS 123669 / FGSC 9596 / NRRL 45880 / 77-13-4)</name>
    <name type="common">Fusarium solani subsp. pisi</name>
    <dbReference type="NCBI Taxonomy" id="660122"/>
    <lineage>
        <taxon>Eukaryota</taxon>
        <taxon>Fungi</taxon>
        <taxon>Dikarya</taxon>
        <taxon>Ascomycota</taxon>
        <taxon>Pezizomycotina</taxon>
        <taxon>Sordariomycetes</taxon>
        <taxon>Hypocreomycetidae</taxon>
        <taxon>Hypocreales</taxon>
        <taxon>Nectriaceae</taxon>
        <taxon>Fusarium</taxon>
        <taxon>Fusarium solani species complex</taxon>
        <taxon>Fusarium vanettenii</taxon>
    </lineage>
</organism>
<dbReference type="VEuPathDB" id="FungiDB:NECHADRAFT_82987"/>
<dbReference type="Proteomes" id="UP000005206">
    <property type="component" value="Chromosome 7"/>
</dbReference>
<feature type="repeat" description="ANK" evidence="3">
    <location>
        <begin position="120"/>
        <end position="152"/>
    </location>
</feature>
<dbReference type="PANTHER" id="PTHR24198:SF165">
    <property type="entry name" value="ANKYRIN REPEAT-CONTAINING PROTEIN-RELATED"/>
    <property type="match status" value="1"/>
</dbReference>
<evidence type="ECO:0000256" key="2">
    <source>
        <dbReference type="ARBA" id="ARBA00023043"/>
    </source>
</evidence>
<dbReference type="Pfam" id="PF12796">
    <property type="entry name" value="Ank_2"/>
    <property type="match status" value="3"/>
</dbReference>